<comment type="similarity">
    <text evidence="1">Belongs to the short-chain dehydrogenases/reductases (SDR) family.</text>
</comment>
<evidence type="ECO:0000256" key="3">
    <source>
        <dbReference type="SAM" id="MobiDB-lite"/>
    </source>
</evidence>
<feature type="domain" description="Ketoreductase" evidence="4">
    <location>
        <begin position="35"/>
        <end position="216"/>
    </location>
</feature>
<reference evidence="5 6" key="1">
    <citation type="submission" date="2019-11" db="EMBL/GenBank/DDBJ databases">
        <title>Draft genome of Amycolatopsis RM579.</title>
        <authorList>
            <person name="Duangmal K."/>
            <person name="Mingma R."/>
        </authorList>
    </citation>
    <scope>NUCLEOTIDE SEQUENCE [LARGE SCALE GENOMIC DNA]</scope>
    <source>
        <strain evidence="5 6">RM579</strain>
    </source>
</reference>
<dbReference type="GO" id="GO:0016616">
    <property type="term" value="F:oxidoreductase activity, acting on the CH-OH group of donors, NAD or NADP as acceptor"/>
    <property type="evidence" value="ECO:0007669"/>
    <property type="project" value="TreeGrafter"/>
</dbReference>
<gene>
    <name evidence="5" type="ORF">GKO32_09970</name>
</gene>
<protein>
    <submittedName>
        <fullName evidence="5">SDR family oxidoreductase</fullName>
    </submittedName>
</protein>
<dbReference type="InterPro" id="IPR002347">
    <property type="entry name" value="SDR_fam"/>
</dbReference>
<sequence>MNTGHRVSHDRHHGYRKPVRGDLPTRCGMSDSSDRVAVVTGGGSGIGRQTALTLARTMRVAVCDLDGEAAERTAAVIRDSGGRAQAHQFDVADADEVAREIGAAGAHFGRIDVAVASGGYQDFLGIRDIKSEQWDRMLAVHARGAFNVAQSCIDFMAAHHYGRIVLVSSMAATGGTSPHYSAAKAAMIGFAKSLCREVGPLGITANVVAPGAIDTPMLAAATEAIRARAAGNPMGRMGTAEEVADAIEFLASERAGFITGAVLHINGGAHT</sequence>
<dbReference type="InterPro" id="IPR057326">
    <property type="entry name" value="KR_dom"/>
</dbReference>
<dbReference type="Gene3D" id="3.40.50.720">
    <property type="entry name" value="NAD(P)-binding Rossmann-like Domain"/>
    <property type="match status" value="1"/>
</dbReference>
<organism evidence="5 6">
    <name type="scientific">Amycolatopsis pithecellobii</name>
    <dbReference type="NCBI Taxonomy" id="664692"/>
    <lineage>
        <taxon>Bacteria</taxon>
        <taxon>Bacillati</taxon>
        <taxon>Actinomycetota</taxon>
        <taxon>Actinomycetes</taxon>
        <taxon>Pseudonocardiales</taxon>
        <taxon>Pseudonocardiaceae</taxon>
        <taxon>Amycolatopsis</taxon>
    </lineage>
</organism>
<name>A0A6N7Z0R6_9PSEU</name>
<comment type="caution">
    <text evidence="5">The sequence shown here is derived from an EMBL/GenBank/DDBJ whole genome shotgun (WGS) entry which is preliminary data.</text>
</comment>
<dbReference type="InterPro" id="IPR020904">
    <property type="entry name" value="Sc_DH/Rdtase_CS"/>
</dbReference>
<accession>A0A6N7Z0R6</accession>
<dbReference type="OrthoDB" id="4350228at2"/>
<dbReference type="PRINTS" id="PR00080">
    <property type="entry name" value="SDRFAMILY"/>
</dbReference>
<dbReference type="PRINTS" id="PR00081">
    <property type="entry name" value="GDHRDH"/>
</dbReference>
<dbReference type="PANTHER" id="PTHR42760:SF40">
    <property type="entry name" value="3-OXOACYL-[ACYL-CARRIER-PROTEIN] REDUCTASE, CHLOROPLASTIC"/>
    <property type="match status" value="1"/>
</dbReference>
<feature type="compositionally biased region" description="Basic residues" evidence="3">
    <location>
        <begin position="1"/>
        <end position="18"/>
    </location>
</feature>
<dbReference type="PANTHER" id="PTHR42760">
    <property type="entry name" value="SHORT-CHAIN DEHYDROGENASES/REDUCTASES FAMILY MEMBER"/>
    <property type="match status" value="1"/>
</dbReference>
<keyword evidence="2" id="KW-0560">Oxidoreductase</keyword>
<dbReference type="FunFam" id="3.40.50.720:FF:000173">
    <property type="entry name" value="3-oxoacyl-[acyl-carrier protein] reductase"/>
    <property type="match status" value="1"/>
</dbReference>
<proteinExistence type="inferred from homology"/>
<evidence type="ECO:0000313" key="6">
    <source>
        <dbReference type="Proteomes" id="UP000440096"/>
    </source>
</evidence>
<dbReference type="PROSITE" id="PS00061">
    <property type="entry name" value="ADH_SHORT"/>
    <property type="match status" value="1"/>
</dbReference>
<evidence type="ECO:0000313" key="5">
    <source>
        <dbReference type="EMBL" id="MTD54299.1"/>
    </source>
</evidence>
<dbReference type="SMART" id="SM00822">
    <property type="entry name" value="PKS_KR"/>
    <property type="match status" value="1"/>
</dbReference>
<dbReference type="Pfam" id="PF13561">
    <property type="entry name" value="adh_short_C2"/>
    <property type="match status" value="1"/>
</dbReference>
<keyword evidence="6" id="KW-1185">Reference proteome</keyword>
<dbReference type="SUPFAM" id="SSF51735">
    <property type="entry name" value="NAD(P)-binding Rossmann-fold domains"/>
    <property type="match status" value="1"/>
</dbReference>
<evidence type="ECO:0000256" key="1">
    <source>
        <dbReference type="ARBA" id="ARBA00006484"/>
    </source>
</evidence>
<dbReference type="AlphaFoldDB" id="A0A6N7Z0R6"/>
<dbReference type="Proteomes" id="UP000440096">
    <property type="component" value="Unassembled WGS sequence"/>
</dbReference>
<evidence type="ECO:0000259" key="4">
    <source>
        <dbReference type="SMART" id="SM00822"/>
    </source>
</evidence>
<dbReference type="InterPro" id="IPR036291">
    <property type="entry name" value="NAD(P)-bd_dom_sf"/>
</dbReference>
<evidence type="ECO:0000256" key="2">
    <source>
        <dbReference type="ARBA" id="ARBA00023002"/>
    </source>
</evidence>
<dbReference type="GO" id="GO:0030497">
    <property type="term" value="P:fatty acid elongation"/>
    <property type="evidence" value="ECO:0007669"/>
    <property type="project" value="TreeGrafter"/>
</dbReference>
<feature type="region of interest" description="Disordered" evidence="3">
    <location>
        <begin position="1"/>
        <end position="23"/>
    </location>
</feature>
<dbReference type="EMBL" id="WMBA01000011">
    <property type="protein sequence ID" value="MTD54299.1"/>
    <property type="molecule type" value="Genomic_DNA"/>
</dbReference>